<dbReference type="InterPro" id="IPR017729">
    <property type="entry name" value="ATPase_T6SS_ClpV1"/>
</dbReference>
<keyword evidence="2" id="KW-0547">Nucleotide-binding</keyword>
<dbReference type="FunFam" id="3.40.50.300:FF:000010">
    <property type="entry name" value="Chaperone clpB 1, putative"/>
    <property type="match status" value="1"/>
</dbReference>
<proteinExistence type="predicted"/>
<dbReference type="EMBL" id="CP000142">
    <property type="protein sequence ID" value="ABA90055.1"/>
    <property type="molecule type" value="Genomic_DNA"/>
</dbReference>
<dbReference type="SUPFAM" id="SSF52540">
    <property type="entry name" value="P-loop containing nucleoside triphosphate hydrolases"/>
    <property type="match status" value="2"/>
</dbReference>
<name>Q3A0Q2_SYNC1</name>
<dbReference type="InterPro" id="IPR018368">
    <property type="entry name" value="ClpA/B_CS1"/>
</dbReference>
<keyword evidence="3" id="KW-0067">ATP-binding</keyword>
<dbReference type="PANTHER" id="PTHR11638:SF181">
    <property type="entry name" value="ATPASE SUBUNIT OF ATP-DEPENDENT PROTEASE"/>
    <property type="match status" value="1"/>
</dbReference>
<dbReference type="GO" id="GO:0034605">
    <property type="term" value="P:cellular response to heat"/>
    <property type="evidence" value="ECO:0007669"/>
    <property type="project" value="TreeGrafter"/>
</dbReference>
<dbReference type="eggNOG" id="COG0542">
    <property type="taxonomic scope" value="Bacteria"/>
</dbReference>
<dbReference type="SMART" id="SM00382">
    <property type="entry name" value="AAA"/>
    <property type="match status" value="2"/>
</dbReference>
<keyword evidence="4" id="KW-0143">Chaperone</keyword>
<dbReference type="InterPro" id="IPR041546">
    <property type="entry name" value="ClpA/ClpB_AAA_lid"/>
</dbReference>
<dbReference type="InterPro" id="IPR050130">
    <property type="entry name" value="ClpA_ClpB"/>
</dbReference>
<dbReference type="Pfam" id="PF10431">
    <property type="entry name" value="ClpB_D2-small"/>
    <property type="match status" value="1"/>
</dbReference>
<dbReference type="GO" id="GO:0005737">
    <property type="term" value="C:cytoplasm"/>
    <property type="evidence" value="ECO:0007669"/>
    <property type="project" value="TreeGrafter"/>
</dbReference>
<evidence type="ECO:0000256" key="3">
    <source>
        <dbReference type="ARBA" id="ARBA00022840"/>
    </source>
</evidence>
<gene>
    <name evidence="8" type="primary">tssH</name>
    <name evidence="8" type="ordered locus">Pcar_2820</name>
</gene>
<evidence type="ECO:0000256" key="5">
    <source>
        <dbReference type="SAM" id="Coils"/>
    </source>
</evidence>
<accession>Q3A0Q2</accession>
<reference evidence="8 9" key="2">
    <citation type="journal article" date="2012" name="BMC Genomics">
        <title>The genome of Pelobacter carbinolicus reveals surprising metabolic capabilities and physiological features.</title>
        <authorList>
            <person name="Aklujkar M."/>
            <person name="Haveman S.A."/>
            <person name="Didonato R.Jr."/>
            <person name="Chertkov O."/>
            <person name="Han C.S."/>
            <person name="Land M.L."/>
            <person name="Brown P."/>
            <person name="Lovley D.R."/>
        </authorList>
    </citation>
    <scope>NUCLEOTIDE SEQUENCE [LARGE SCALE GENOMIC DNA]</scope>
    <source>
        <strain evidence="9">DSM 2380 / NBRC 103641 / GraBd1</strain>
    </source>
</reference>
<dbReference type="InterPro" id="IPR004176">
    <property type="entry name" value="Clp_R_N"/>
</dbReference>
<keyword evidence="5" id="KW-0175">Coiled coil</keyword>
<dbReference type="PROSITE" id="PS00870">
    <property type="entry name" value="CLPAB_1"/>
    <property type="match status" value="1"/>
</dbReference>
<dbReference type="Gene3D" id="1.10.1780.10">
    <property type="entry name" value="Clp, N-terminal domain"/>
    <property type="match status" value="1"/>
</dbReference>
<organism evidence="8 9">
    <name type="scientific">Syntrophotalea carbinolica (strain DSM 2380 / NBRC 103641 / GraBd1)</name>
    <name type="common">Pelobacter carbinolicus</name>
    <dbReference type="NCBI Taxonomy" id="338963"/>
    <lineage>
        <taxon>Bacteria</taxon>
        <taxon>Pseudomonadati</taxon>
        <taxon>Thermodesulfobacteriota</taxon>
        <taxon>Desulfuromonadia</taxon>
        <taxon>Desulfuromonadales</taxon>
        <taxon>Syntrophotaleaceae</taxon>
        <taxon>Syntrophotalea</taxon>
    </lineage>
</organism>
<dbReference type="HOGENOM" id="CLU_005070_1_0_7"/>
<evidence type="ECO:0000256" key="4">
    <source>
        <dbReference type="ARBA" id="ARBA00023186"/>
    </source>
</evidence>
<dbReference type="CDD" id="cd19499">
    <property type="entry name" value="RecA-like_ClpB_Hsp104-like"/>
    <property type="match status" value="1"/>
</dbReference>
<dbReference type="Proteomes" id="UP000002534">
    <property type="component" value="Chromosome"/>
</dbReference>
<dbReference type="NCBIfam" id="TIGR03345">
    <property type="entry name" value="VI_ClpV1"/>
    <property type="match status" value="1"/>
</dbReference>
<feature type="coiled-coil region" evidence="5">
    <location>
        <begin position="470"/>
        <end position="528"/>
    </location>
</feature>
<feature type="domain" description="AAA+ ATPase" evidence="6">
    <location>
        <begin position="224"/>
        <end position="369"/>
    </location>
</feature>
<dbReference type="InterPro" id="IPR003593">
    <property type="entry name" value="AAA+_ATPase"/>
</dbReference>
<dbReference type="RefSeq" id="WP_011342601.1">
    <property type="nucleotide sequence ID" value="NC_007498.2"/>
</dbReference>
<protein>
    <submittedName>
        <fullName evidence="8">Type VI secretion system ATPase TssH, putative chaperone</fullName>
    </submittedName>
</protein>
<dbReference type="PANTHER" id="PTHR11638">
    <property type="entry name" value="ATP-DEPENDENT CLP PROTEASE"/>
    <property type="match status" value="1"/>
</dbReference>
<dbReference type="InterPro" id="IPR003959">
    <property type="entry name" value="ATPase_AAA_core"/>
</dbReference>
<dbReference type="GO" id="GO:0005524">
    <property type="term" value="F:ATP binding"/>
    <property type="evidence" value="ECO:0007669"/>
    <property type="project" value="UniProtKB-KW"/>
</dbReference>
<dbReference type="Pfam" id="PF17871">
    <property type="entry name" value="AAA_lid_9"/>
    <property type="match status" value="1"/>
</dbReference>
<dbReference type="FunFam" id="3.40.50.300:FF:000025">
    <property type="entry name" value="ATP-dependent Clp protease subunit"/>
    <property type="match status" value="1"/>
</dbReference>
<dbReference type="OrthoDB" id="9803641at2"/>
<dbReference type="Pfam" id="PF00004">
    <property type="entry name" value="AAA"/>
    <property type="match status" value="1"/>
</dbReference>
<keyword evidence="1" id="KW-0677">Repeat</keyword>
<dbReference type="Pfam" id="PF07724">
    <property type="entry name" value="AAA_2"/>
    <property type="match status" value="1"/>
</dbReference>
<feature type="domain" description="Clp ATPase C-terminal" evidence="7">
    <location>
        <begin position="786"/>
        <end position="879"/>
    </location>
</feature>
<dbReference type="InterPro" id="IPR027417">
    <property type="entry name" value="P-loop_NTPase"/>
</dbReference>
<evidence type="ECO:0000256" key="1">
    <source>
        <dbReference type="ARBA" id="ARBA00022737"/>
    </source>
</evidence>
<feature type="domain" description="AAA+ ATPase" evidence="6">
    <location>
        <begin position="602"/>
        <end position="827"/>
    </location>
</feature>
<dbReference type="AlphaFoldDB" id="Q3A0Q2"/>
<dbReference type="Gene3D" id="1.10.8.60">
    <property type="match status" value="1"/>
</dbReference>
<dbReference type="InterPro" id="IPR001270">
    <property type="entry name" value="ClpA/B"/>
</dbReference>
<reference evidence="9" key="1">
    <citation type="submission" date="2005-10" db="EMBL/GenBank/DDBJ databases">
        <title>Complete sequence of Pelobacter carbinolicus DSM 2380.</title>
        <authorList>
            <person name="Copeland A."/>
            <person name="Lucas S."/>
            <person name="Lapidus A."/>
            <person name="Barry K."/>
            <person name="Detter J.C."/>
            <person name="Glavina T."/>
            <person name="Hammon N."/>
            <person name="Israni S."/>
            <person name="Pitluck S."/>
            <person name="Chertkov O."/>
            <person name="Schmutz J."/>
            <person name="Larimer F."/>
            <person name="Land M."/>
            <person name="Kyrpides N."/>
            <person name="Ivanova N."/>
            <person name="Richardson P."/>
        </authorList>
    </citation>
    <scope>NUCLEOTIDE SEQUENCE [LARGE SCALE GENOMIC DNA]</scope>
    <source>
        <strain evidence="9">DSM 2380 / NBRC 103641 / GraBd1</strain>
    </source>
</reference>
<evidence type="ECO:0000259" key="7">
    <source>
        <dbReference type="SMART" id="SM01086"/>
    </source>
</evidence>
<dbReference type="Gene3D" id="3.40.50.300">
    <property type="entry name" value="P-loop containing nucleotide triphosphate hydrolases"/>
    <property type="match status" value="3"/>
</dbReference>
<dbReference type="CDD" id="cd00009">
    <property type="entry name" value="AAA"/>
    <property type="match status" value="1"/>
</dbReference>
<dbReference type="PRINTS" id="PR00300">
    <property type="entry name" value="CLPPROTEASEA"/>
</dbReference>
<dbReference type="GO" id="GO:0016887">
    <property type="term" value="F:ATP hydrolysis activity"/>
    <property type="evidence" value="ECO:0007669"/>
    <property type="project" value="InterPro"/>
</dbReference>
<dbReference type="InterPro" id="IPR019489">
    <property type="entry name" value="Clp_ATPase_C"/>
</dbReference>
<evidence type="ECO:0000259" key="6">
    <source>
        <dbReference type="SMART" id="SM00382"/>
    </source>
</evidence>
<evidence type="ECO:0000256" key="2">
    <source>
        <dbReference type="ARBA" id="ARBA00022741"/>
    </source>
</evidence>
<dbReference type="SUPFAM" id="SSF81923">
    <property type="entry name" value="Double Clp-N motif"/>
    <property type="match status" value="1"/>
</dbReference>
<dbReference type="KEGG" id="pca:Pcar_2820"/>
<keyword evidence="9" id="KW-1185">Reference proteome</keyword>
<sequence>MSTAQIKALLDKLNEHCLQALESAAAFAGMRGHFEVCIEHLVVKLLEKGEGDFDLILRHFDVNLDRLWQAMLDNLSRLRSGNRNKPSFSLQLLEWFERAWTISSLRDPQAQLRSGALLEALLDLAPRLPGTAWLSLEVVSRNLLQSHLAELIRFSVENPQLPSAAEAVVPSPATASVRSADTATPHLDAYTTDFTARAAKGAIDPVLGRNDEIRQIIDILTRRRKNNPILVGEPGVGKTAVVEGLALRIAENGVPDSLKKVRLVGLDLGLLQAGAGVKGEFEKRLKSVIEEIISSPTPIILFIDEAHTLIGAGGDAGQGDAANLLKPALARGELRTLAATTWSEYKKYFERDAALERRFQMVKVEEPSQDNAIVMLNGLKGHYQKHHGVLITDSAVEAAVSLSSRYINGRYLPDKAIDLLDTAAARICMGKAATPAEVDTAREHLTYIERRRKHLAEETAQGIPADVNLLADLQQQEEEARKQLTELEQRWQAERALVGRIQESRTGGKDALADLATLQRDLQELQKNSPLVQPEVDADTIARVVADWTGVPVGRMVKNDLANLLDFENTLSRRIIGQESAIHAIGQSIRCSKAGLRENQAPIGVFLLTGPSGVGKTETARAIADTLYGGERFMVTINMSEYQEAHSVSQLKGSPPGYVGYGEGGILTEAVRQRPYSVILLDEVEKAHPDVLNMFYQVFDRGFMRDGEGREIDFKNTVLIMTSNLGAETILDLCAPPEPVGEEEEPETPFAPPSHGALIEAARPALTAHFPAALLARMQIVPLRPLDRDTLRQIIAQKLDKVAQRLFDAHGIRMRCTPEVIDHLVGRCHTPESGARAVNTLIEQNLLPGISRSLLGFMVNEDMPQLMALEVGENGELECLFSDIVKEDEPQFAQAGAGG</sequence>
<dbReference type="Pfam" id="PF02861">
    <property type="entry name" value="Clp_N"/>
    <property type="match status" value="1"/>
</dbReference>
<dbReference type="SMART" id="SM01086">
    <property type="entry name" value="ClpB_D2-small"/>
    <property type="match status" value="1"/>
</dbReference>
<dbReference type="InterPro" id="IPR036628">
    <property type="entry name" value="Clp_N_dom_sf"/>
</dbReference>
<evidence type="ECO:0000313" key="8">
    <source>
        <dbReference type="EMBL" id="ABA90055.1"/>
    </source>
</evidence>
<dbReference type="STRING" id="338963.Pcar_2820"/>
<evidence type="ECO:0000313" key="9">
    <source>
        <dbReference type="Proteomes" id="UP000002534"/>
    </source>
</evidence>